<accession>A0AAP2DYI9</accession>
<keyword evidence="2" id="KW-1185">Reference proteome</keyword>
<dbReference type="Proteomes" id="UP001319080">
    <property type="component" value="Unassembled WGS sequence"/>
</dbReference>
<evidence type="ECO:0000313" key="1">
    <source>
        <dbReference type="EMBL" id="MBT1709718.1"/>
    </source>
</evidence>
<evidence type="ECO:0000313" key="2">
    <source>
        <dbReference type="Proteomes" id="UP001319080"/>
    </source>
</evidence>
<dbReference type="AlphaFoldDB" id="A0AAP2DYI9"/>
<gene>
    <name evidence="1" type="ORF">KK062_15855</name>
</gene>
<protein>
    <submittedName>
        <fullName evidence="1">Uncharacterized protein</fullName>
    </submittedName>
</protein>
<name>A0AAP2DYI9_9BACT</name>
<dbReference type="EMBL" id="JAHESE010000015">
    <property type="protein sequence ID" value="MBT1709718.1"/>
    <property type="molecule type" value="Genomic_DNA"/>
</dbReference>
<proteinExistence type="predicted"/>
<dbReference type="RefSeq" id="WP_254085297.1">
    <property type="nucleotide sequence ID" value="NZ_JAHESE010000015.1"/>
</dbReference>
<organism evidence="1 2">
    <name type="scientific">Dawidia cretensis</name>
    <dbReference type="NCBI Taxonomy" id="2782350"/>
    <lineage>
        <taxon>Bacteria</taxon>
        <taxon>Pseudomonadati</taxon>
        <taxon>Bacteroidota</taxon>
        <taxon>Cytophagia</taxon>
        <taxon>Cytophagales</taxon>
        <taxon>Chryseotaleaceae</taxon>
        <taxon>Dawidia</taxon>
    </lineage>
</organism>
<reference evidence="1 2" key="1">
    <citation type="submission" date="2021-05" db="EMBL/GenBank/DDBJ databases">
        <title>A Polyphasic approach of four new species of the genus Ohtaekwangia: Ohtaekwangia histidinii sp. nov., Ohtaekwangia cretensis sp. nov., Ohtaekwangia indiensis sp. nov., Ohtaekwangia reichenbachii sp. nov. from diverse environment.</title>
        <authorList>
            <person name="Octaviana S."/>
        </authorList>
    </citation>
    <scope>NUCLEOTIDE SEQUENCE [LARGE SCALE GENOMIC DNA]</scope>
    <source>
        <strain evidence="1 2">PWU5</strain>
    </source>
</reference>
<sequence>MLIFLFHAGGYYAVFLVSFYQAEKVLAQRANAGHYTAADELILSLSFSLPYPVHAGEYKPSSPRSFEYQGEQYTVVRQKVDGDLVQLVCLRNVRQSKLVLAMTDYSKIVNNLPSGRALQVIAKFFKDFQPTAGLVISDTMTSLYVEHPPCRVCLALPDVEYPVISPPPEKLS</sequence>
<comment type="caution">
    <text evidence="1">The sequence shown here is derived from an EMBL/GenBank/DDBJ whole genome shotgun (WGS) entry which is preliminary data.</text>
</comment>